<dbReference type="RefSeq" id="WP_055946652.1">
    <property type="nucleotide sequence ID" value="NZ_JAQDCV010000011.1"/>
</dbReference>
<reference evidence="7 8" key="1">
    <citation type="submission" date="2015-10" db="EMBL/GenBank/DDBJ databases">
        <title>Butyribacter intestini gen. nov., sp. nov., a butyric acid-producing bacterium of the family Lachnospiraceae isolated from the human faeces.</title>
        <authorList>
            <person name="Zou Y."/>
            <person name="Xue W."/>
            <person name="Luo G."/>
            <person name="Lv M."/>
        </authorList>
    </citation>
    <scope>NUCLEOTIDE SEQUENCE [LARGE SCALE GENOMIC DNA]</scope>
    <source>
        <strain evidence="7 8">TF01-11</strain>
    </source>
</reference>
<keyword evidence="1 6" id="KW-0963">Cytoplasm</keyword>
<dbReference type="FunFam" id="3.40.50.150:FF:000041">
    <property type="entry name" value="Ribosomal RNA small subunit methyltransferase G"/>
    <property type="match status" value="1"/>
</dbReference>
<keyword evidence="3 6" id="KW-0489">Methyltransferase</keyword>
<keyword evidence="2 6" id="KW-0698">rRNA processing</keyword>
<evidence type="ECO:0000313" key="7">
    <source>
        <dbReference type="EMBL" id="KQC84018.1"/>
    </source>
</evidence>
<comment type="subcellular location">
    <subcellularLocation>
        <location evidence="6">Cytoplasm</location>
    </subcellularLocation>
</comment>
<evidence type="ECO:0000256" key="6">
    <source>
        <dbReference type="HAMAP-Rule" id="MF_00074"/>
    </source>
</evidence>
<evidence type="ECO:0000256" key="5">
    <source>
        <dbReference type="ARBA" id="ARBA00022691"/>
    </source>
</evidence>
<sequence>MGEKLKEILKDGALAADIDLTDSQLDKFEKFYEHLIEKNKVMNLTAITDERDVVYKHFIDSIALIKKINFDGKKVIDVGTGAGFPGIPLAIVTDNAEFVLMDSLNKRIKFLNEVIEICDLKNVTTIHARAEELGRDTEYREKFDYCVSRAVANMSTLLEYCIPFVRVGGVFVSYKSGDVTEEIELSKNAQKQLFCRIKDVIGFSIPNTDISRSFVVFEKKKELNKKYPRQGGKPKKSPL</sequence>
<feature type="binding site" evidence="6">
    <location>
        <position position="79"/>
    </location>
    <ligand>
        <name>S-adenosyl-L-methionine</name>
        <dbReference type="ChEBI" id="CHEBI:59789"/>
    </ligand>
</feature>
<evidence type="ECO:0000313" key="8">
    <source>
        <dbReference type="Proteomes" id="UP000050833"/>
    </source>
</evidence>
<dbReference type="GO" id="GO:0005829">
    <property type="term" value="C:cytosol"/>
    <property type="evidence" value="ECO:0007669"/>
    <property type="project" value="TreeGrafter"/>
</dbReference>
<proteinExistence type="inferred from homology"/>
<dbReference type="Proteomes" id="UP000050833">
    <property type="component" value="Unassembled WGS sequence"/>
</dbReference>
<dbReference type="SUPFAM" id="SSF53335">
    <property type="entry name" value="S-adenosyl-L-methionine-dependent methyltransferases"/>
    <property type="match status" value="1"/>
</dbReference>
<evidence type="ECO:0000256" key="3">
    <source>
        <dbReference type="ARBA" id="ARBA00022603"/>
    </source>
</evidence>
<keyword evidence="4 6" id="KW-0808">Transferase</keyword>
<dbReference type="Pfam" id="PF02527">
    <property type="entry name" value="GidB"/>
    <property type="match status" value="1"/>
</dbReference>
<feature type="binding site" evidence="6">
    <location>
        <begin position="130"/>
        <end position="131"/>
    </location>
    <ligand>
        <name>S-adenosyl-L-methionine</name>
        <dbReference type="ChEBI" id="CHEBI:59789"/>
    </ligand>
</feature>
<dbReference type="PIRSF" id="PIRSF003078">
    <property type="entry name" value="GidB"/>
    <property type="match status" value="1"/>
</dbReference>
<feature type="binding site" evidence="6">
    <location>
        <position position="84"/>
    </location>
    <ligand>
        <name>S-adenosyl-L-methionine</name>
        <dbReference type="ChEBI" id="CHEBI:59789"/>
    </ligand>
</feature>
<comment type="function">
    <text evidence="6">Specifically methylates the N7 position of a guanine in 16S rRNA.</text>
</comment>
<dbReference type="InterPro" id="IPR029063">
    <property type="entry name" value="SAM-dependent_MTases_sf"/>
</dbReference>
<dbReference type="Gene3D" id="3.40.50.150">
    <property type="entry name" value="Vaccinia Virus protein VP39"/>
    <property type="match status" value="1"/>
</dbReference>
<dbReference type="EC" id="2.1.1.-" evidence="6"/>
<dbReference type="PANTHER" id="PTHR31760:SF0">
    <property type="entry name" value="S-ADENOSYL-L-METHIONINE-DEPENDENT METHYLTRANSFERASES SUPERFAMILY PROTEIN"/>
    <property type="match status" value="1"/>
</dbReference>
<evidence type="ECO:0000256" key="1">
    <source>
        <dbReference type="ARBA" id="ARBA00022490"/>
    </source>
</evidence>
<comment type="caution">
    <text evidence="7">The sequence shown here is derived from an EMBL/GenBank/DDBJ whole genome shotgun (WGS) entry which is preliminary data.</text>
</comment>
<dbReference type="AlphaFoldDB" id="A0AAW3JPK4"/>
<keyword evidence="5 6" id="KW-0949">S-adenosyl-L-methionine</keyword>
<comment type="similarity">
    <text evidence="6">Belongs to the methyltransferase superfamily. RNA methyltransferase RsmG family.</text>
</comment>
<gene>
    <name evidence="6" type="primary">rsmG</name>
    <name evidence="7" type="ORF">APZ18_15100</name>
</gene>
<dbReference type="InterPro" id="IPR003682">
    <property type="entry name" value="rRNA_ssu_MeTfrase_G"/>
</dbReference>
<protein>
    <recommendedName>
        <fullName evidence="6">Ribosomal RNA small subunit methyltransferase G</fullName>
        <ecNumber evidence="6">2.1.1.-</ecNumber>
    </recommendedName>
    <alternativeName>
        <fullName evidence="6">16S rRNA 7-methylguanosine methyltransferase</fullName>
        <shortName evidence="6">16S rRNA m7G methyltransferase</shortName>
    </alternativeName>
</protein>
<dbReference type="CDD" id="cd02440">
    <property type="entry name" value="AdoMet_MTases"/>
    <property type="match status" value="1"/>
</dbReference>
<dbReference type="GO" id="GO:0070043">
    <property type="term" value="F:rRNA (guanine-N7-)-methyltransferase activity"/>
    <property type="evidence" value="ECO:0007669"/>
    <property type="project" value="UniProtKB-UniRule"/>
</dbReference>
<dbReference type="EMBL" id="LLKB01000008">
    <property type="protein sequence ID" value="KQC84018.1"/>
    <property type="molecule type" value="Genomic_DNA"/>
</dbReference>
<keyword evidence="8" id="KW-1185">Reference proteome</keyword>
<comment type="caution">
    <text evidence="6">Lacks conserved residue(s) required for the propagation of feature annotation.</text>
</comment>
<dbReference type="NCBIfam" id="TIGR00138">
    <property type="entry name" value="rsmG_gidB"/>
    <property type="match status" value="1"/>
</dbReference>
<evidence type="ECO:0000256" key="2">
    <source>
        <dbReference type="ARBA" id="ARBA00022552"/>
    </source>
</evidence>
<name>A0AAW3JPK4_9FIRM</name>
<dbReference type="HAMAP" id="MF_00074">
    <property type="entry name" value="16SrRNA_methyltr_G"/>
    <property type="match status" value="1"/>
</dbReference>
<organism evidence="7 8">
    <name type="scientific">Butyribacter intestini</name>
    <dbReference type="NCBI Taxonomy" id="1703332"/>
    <lineage>
        <taxon>Bacteria</taxon>
        <taxon>Bacillati</taxon>
        <taxon>Bacillota</taxon>
        <taxon>Clostridia</taxon>
        <taxon>Lachnospirales</taxon>
        <taxon>Lachnospiraceae</taxon>
        <taxon>Butyribacter</taxon>
    </lineage>
</organism>
<evidence type="ECO:0000256" key="4">
    <source>
        <dbReference type="ARBA" id="ARBA00022679"/>
    </source>
</evidence>
<accession>A0AAW3JPK4</accession>
<dbReference type="PANTHER" id="PTHR31760">
    <property type="entry name" value="S-ADENOSYL-L-METHIONINE-DEPENDENT METHYLTRANSFERASES SUPERFAMILY PROTEIN"/>
    <property type="match status" value="1"/>
</dbReference>
<feature type="binding site" evidence="6">
    <location>
        <position position="149"/>
    </location>
    <ligand>
        <name>S-adenosyl-L-methionine</name>
        <dbReference type="ChEBI" id="CHEBI:59789"/>
    </ligand>
</feature>